<comment type="cofactor">
    <cofactor evidence="6">
        <name>FMN</name>
        <dbReference type="ChEBI" id="CHEBI:58210"/>
    </cofactor>
</comment>
<comment type="caution">
    <text evidence="8">The sequence shown here is derived from an EMBL/GenBank/DDBJ whole genome shotgun (WGS) entry which is preliminary data.</text>
</comment>
<evidence type="ECO:0000256" key="3">
    <source>
        <dbReference type="ARBA" id="ARBA00022630"/>
    </source>
</evidence>
<comment type="subunit">
    <text evidence="6">The complex is composed of six subunits: RnfA, RnfB, RnfC, RnfD, RnfE and RnfG.</text>
</comment>
<reference evidence="8 9" key="1">
    <citation type="submission" date="2016-06" db="EMBL/GenBank/DDBJ databases">
        <title>Genome sequence of Clostridium acetireducens DSM 10703.</title>
        <authorList>
            <person name="Poehlein A."/>
            <person name="Fluechter S."/>
            <person name="Duerre P."/>
            <person name="Daniel R."/>
        </authorList>
    </citation>
    <scope>NUCLEOTIDE SEQUENCE [LARGE SCALE GENOMIC DNA]</scope>
    <source>
        <strain evidence="8 9">DSM 10703</strain>
    </source>
</reference>
<dbReference type="InterPro" id="IPR007329">
    <property type="entry name" value="FMN-bd"/>
</dbReference>
<accession>A0A1E8EYR2</accession>
<protein>
    <recommendedName>
        <fullName evidence="6">Ion-translocating oxidoreductase complex subunit G</fullName>
        <ecNumber evidence="6">7.-.-.-</ecNumber>
    </recommendedName>
    <alternativeName>
        <fullName evidence="6">Rnf electron transport complex subunit G</fullName>
    </alternativeName>
</protein>
<feature type="domain" description="FMN-binding" evidence="7">
    <location>
        <begin position="91"/>
        <end position="180"/>
    </location>
</feature>
<dbReference type="GO" id="GO:0022900">
    <property type="term" value="P:electron transport chain"/>
    <property type="evidence" value="ECO:0007669"/>
    <property type="project" value="UniProtKB-UniRule"/>
</dbReference>
<dbReference type="EMBL" id="LZFO01000021">
    <property type="protein sequence ID" value="OFI05829.1"/>
    <property type="molecule type" value="Genomic_DNA"/>
</dbReference>
<gene>
    <name evidence="6 8" type="primary">rnfG</name>
    <name evidence="8" type="ORF">CLOACE_15240</name>
</gene>
<dbReference type="HAMAP" id="MF_00479">
    <property type="entry name" value="RsxG_RnfG"/>
    <property type="match status" value="1"/>
</dbReference>
<dbReference type="Gene3D" id="3.90.1010.20">
    <property type="match status" value="1"/>
</dbReference>
<dbReference type="Proteomes" id="UP000175744">
    <property type="component" value="Unassembled WGS sequence"/>
</dbReference>
<dbReference type="GO" id="GO:0009055">
    <property type="term" value="F:electron transfer activity"/>
    <property type="evidence" value="ECO:0007669"/>
    <property type="project" value="InterPro"/>
</dbReference>
<dbReference type="RefSeq" id="WP_070110500.1">
    <property type="nucleotide sequence ID" value="NZ_LZFO01000021.1"/>
</dbReference>
<keyword evidence="2 6" id="KW-0597">Phosphoprotein</keyword>
<keyword evidence="6" id="KW-0812">Transmembrane</keyword>
<proteinExistence type="inferred from homology"/>
<comment type="subcellular location">
    <subcellularLocation>
        <location evidence="6">Cell membrane</location>
        <topology evidence="6">Single-pass membrane protein</topology>
    </subcellularLocation>
</comment>
<evidence type="ECO:0000256" key="4">
    <source>
        <dbReference type="ARBA" id="ARBA00022643"/>
    </source>
</evidence>
<evidence type="ECO:0000256" key="2">
    <source>
        <dbReference type="ARBA" id="ARBA00022553"/>
    </source>
</evidence>
<comment type="function">
    <text evidence="6">Part of a membrane-bound complex that couples electron transfer with translocation of ions across the membrane.</text>
</comment>
<keyword evidence="3 6" id="KW-0285">Flavoprotein</keyword>
<dbReference type="PATRIC" id="fig|1121290.3.peg.1510"/>
<evidence type="ECO:0000259" key="7">
    <source>
        <dbReference type="SMART" id="SM00900"/>
    </source>
</evidence>
<dbReference type="EC" id="7.-.-.-" evidence="6"/>
<keyword evidence="6" id="KW-0472">Membrane</keyword>
<sequence length="189" mass="20201">MKENSKLGLILLAITAVTAFLIAQAYLVTKEPIEQQAIVTNNEAMKEILPQAAEFKKEDVTFPDTSIVQEINKGVSGDKVEGYCIKVKPKGYGGKIEIVVGISTEDKVTGIKILSHSETPGLGANSEDPKFYGQYKDKPATELSVVKGTASKDTEISAITGATITSKGVTSGVNEAIKYYETKLKGGNK</sequence>
<keyword evidence="6" id="KW-1003">Cell membrane</keyword>
<organism evidence="8 9">
    <name type="scientific">Clostridium acetireducens DSM 10703</name>
    <dbReference type="NCBI Taxonomy" id="1121290"/>
    <lineage>
        <taxon>Bacteria</taxon>
        <taxon>Bacillati</taxon>
        <taxon>Bacillota</taxon>
        <taxon>Clostridia</taxon>
        <taxon>Eubacteriales</taxon>
        <taxon>Clostridiaceae</taxon>
        <taxon>Clostridium</taxon>
    </lineage>
</organism>
<comment type="similarity">
    <text evidence="6">Belongs to the RnfG family.</text>
</comment>
<keyword evidence="5 6" id="KW-0249">Electron transport</keyword>
<dbReference type="STRING" id="1121290.CLAOCE_15240"/>
<keyword evidence="6" id="KW-1278">Translocase</keyword>
<keyword evidence="1 6" id="KW-0813">Transport</keyword>
<dbReference type="PANTHER" id="PTHR36118:SF1">
    <property type="entry name" value="ION-TRANSLOCATING OXIDOREDUCTASE COMPLEX SUBUNIT G"/>
    <property type="match status" value="1"/>
</dbReference>
<dbReference type="AlphaFoldDB" id="A0A1E8EYR2"/>
<feature type="modified residue" description="FMN phosphoryl threonine" evidence="6">
    <location>
        <position position="163"/>
    </location>
</feature>
<dbReference type="PIRSF" id="PIRSF006091">
    <property type="entry name" value="E_trnsport_RnfG"/>
    <property type="match status" value="1"/>
</dbReference>
<dbReference type="NCBIfam" id="TIGR01947">
    <property type="entry name" value="rnfG"/>
    <property type="match status" value="1"/>
</dbReference>
<evidence type="ECO:0000313" key="8">
    <source>
        <dbReference type="EMBL" id="OFI05829.1"/>
    </source>
</evidence>
<dbReference type="PANTHER" id="PTHR36118">
    <property type="entry name" value="ION-TRANSLOCATING OXIDOREDUCTASE COMPLEX SUBUNIT G"/>
    <property type="match status" value="1"/>
</dbReference>
<evidence type="ECO:0000313" key="9">
    <source>
        <dbReference type="Proteomes" id="UP000175744"/>
    </source>
</evidence>
<keyword evidence="4 6" id="KW-0288">FMN</keyword>
<evidence type="ECO:0000256" key="5">
    <source>
        <dbReference type="ARBA" id="ARBA00022982"/>
    </source>
</evidence>
<name>A0A1E8EYR2_9CLOT</name>
<dbReference type="GO" id="GO:0005886">
    <property type="term" value="C:plasma membrane"/>
    <property type="evidence" value="ECO:0007669"/>
    <property type="project" value="UniProtKB-SubCell"/>
</dbReference>
<dbReference type="Pfam" id="PF04205">
    <property type="entry name" value="FMN_bind"/>
    <property type="match status" value="1"/>
</dbReference>
<evidence type="ECO:0000256" key="6">
    <source>
        <dbReference type="HAMAP-Rule" id="MF_00479"/>
    </source>
</evidence>
<keyword evidence="9" id="KW-1185">Reference proteome</keyword>
<dbReference type="GO" id="GO:0010181">
    <property type="term" value="F:FMN binding"/>
    <property type="evidence" value="ECO:0007669"/>
    <property type="project" value="InterPro"/>
</dbReference>
<evidence type="ECO:0000256" key="1">
    <source>
        <dbReference type="ARBA" id="ARBA00022448"/>
    </source>
</evidence>
<dbReference type="InterPro" id="IPR010209">
    <property type="entry name" value="Ion_transpt_RnfG/RsxG"/>
</dbReference>
<dbReference type="SMART" id="SM00900">
    <property type="entry name" value="FMN_bind"/>
    <property type="match status" value="1"/>
</dbReference>
<dbReference type="OrthoDB" id="9794010at2"/>
<keyword evidence="6" id="KW-1133">Transmembrane helix</keyword>